<dbReference type="InterPro" id="IPR000601">
    <property type="entry name" value="PKD_dom"/>
</dbReference>
<name>E4TSJ3_MARTH</name>
<dbReference type="eggNOG" id="COG3291">
    <property type="taxonomic scope" value="Bacteria"/>
</dbReference>
<dbReference type="InterPro" id="IPR026444">
    <property type="entry name" value="Secre_tail"/>
</dbReference>
<organism evidence="3 4">
    <name type="scientific">Marivirga tractuosa (strain ATCC 23168 / DSM 4126 / NBRC 15989 / NCIMB 1408 / VKM B-1430 / H-43)</name>
    <name type="common">Microscilla tractuosa</name>
    <name type="synonym">Flexibacter tractuosus</name>
    <dbReference type="NCBI Taxonomy" id="643867"/>
    <lineage>
        <taxon>Bacteria</taxon>
        <taxon>Pseudomonadati</taxon>
        <taxon>Bacteroidota</taxon>
        <taxon>Cytophagia</taxon>
        <taxon>Cytophagales</taxon>
        <taxon>Marivirgaceae</taxon>
        <taxon>Marivirga</taxon>
    </lineage>
</organism>
<dbReference type="Pfam" id="PF18962">
    <property type="entry name" value="Por_Secre_tail"/>
    <property type="match status" value="1"/>
</dbReference>
<dbReference type="PROSITE" id="PS50093">
    <property type="entry name" value="PKD"/>
    <property type="match status" value="1"/>
</dbReference>
<evidence type="ECO:0000313" key="3">
    <source>
        <dbReference type="EMBL" id="ADR20813.1"/>
    </source>
</evidence>
<dbReference type="InterPro" id="IPR005046">
    <property type="entry name" value="DUF285"/>
</dbReference>
<keyword evidence="1" id="KW-0732">Signal</keyword>
<sequence length="527" mass="58932">MGYNLLKKLYFLIFLFIVNTSLLAQNPFVTTWKTTMDNESIVIPTGGGGVDYTVAWGDGNTDSNLSGDATHEYDTAGIYTVSISGDFNRIYFFSHDDREKIQSIEHWGDIQWSTMRRAFDGCSNLTYAATDAPDLSNVTDMSYMFANSDLFDGDLSNWDVSNVTNMQGMFSYYSSHGNNFNGDLSTWDVSNVTNMREMFSFATSFNSDISNWDVSSVTTMISMFQGVLSFEADIGNWDVSSVTNMTSMFSYAKFFNVDISNWEVSNVTSMNNMFYRTEFFDGDLSKWDIGSVINMDYMFSEAKGLSRKNYDGALMAWSALPSLQDNVNLGASNVKYCESENARSILINNYGWSIYGDSKDCSQTIKFEALGIKTYGDEDFTLNAIANSGLPVYFSIVNQNIASVNGDTVSLISAGTTDVIASQPGNEYYESAESIRRKLVVLDGEITALNDLKSSKMKLYPNPTQDVVYLHTLHSEKSVTVFNDEGKVISTYIVPNGSVEINLKNKPSGVYYIRLDDERDVFKILKN</sequence>
<dbReference type="InterPro" id="IPR011889">
    <property type="entry name" value="Liste_lipo_26"/>
</dbReference>
<dbReference type="AlphaFoldDB" id="E4TSJ3"/>
<feature type="chain" id="PRO_5003189831" evidence="1">
    <location>
        <begin position="25"/>
        <end position="527"/>
    </location>
</feature>
<dbReference type="Pfam" id="PF03382">
    <property type="entry name" value="DUF285"/>
    <property type="match status" value="1"/>
</dbReference>
<dbReference type="HOGENOM" id="CLU_035796_0_0_10"/>
<proteinExistence type="predicted"/>
<dbReference type="NCBIfam" id="TIGR02167">
    <property type="entry name" value="Liste_lipo_26"/>
    <property type="match status" value="5"/>
</dbReference>
<dbReference type="EMBL" id="CP002349">
    <property type="protein sequence ID" value="ADR20813.1"/>
    <property type="molecule type" value="Genomic_DNA"/>
</dbReference>
<feature type="signal peptide" evidence="1">
    <location>
        <begin position="1"/>
        <end position="24"/>
    </location>
</feature>
<evidence type="ECO:0000313" key="4">
    <source>
        <dbReference type="Proteomes" id="UP000008720"/>
    </source>
</evidence>
<dbReference type="KEGG" id="mtt:Ftrac_0811"/>
<dbReference type="OrthoDB" id="1525027at2"/>
<reference evidence="3 4" key="1">
    <citation type="journal article" date="2011" name="Stand. Genomic Sci.">
        <title>Complete genome sequence of Marivirga tractuosa type strain (H-43).</title>
        <authorList>
            <person name="Pagani I."/>
            <person name="Chertkov O."/>
            <person name="Lapidus A."/>
            <person name="Lucas S."/>
            <person name="Del Rio T.G."/>
            <person name="Tice H."/>
            <person name="Copeland A."/>
            <person name="Cheng J.F."/>
            <person name="Nolan M."/>
            <person name="Saunders E."/>
            <person name="Pitluck S."/>
            <person name="Held B."/>
            <person name="Goodwin L."/>
            <person name="Liolios K."/>
            <person name="Ovchinikova G."/>
            <person name="Ivanova N."/>
            <person name="Mavromatis K."/>
            <person name="Pati A."/>
            <person name="Chen A."/>
            <person name="Palaniappan K."/>
            <person name="Land M."/>
            <person name="Hauser L."/>
            <person name="Jeffries C.D."/>
            <person name="Detter J.C."/>
            <person name="Han C."/>
            <person name="Tapia R."/>
            <person name="Ngatchou-Djao O.D."/>
            <person name="Rohde M."/>
            <person name="Goker M."/>
            <person name="Spring S."/>
            <person name="Sikorski J."/>
            <person name="Woyke T."/>
            <person name="Bristow J."/>
            <person name="Eisen J.A."/>
            <person name="Markowitz V."/>
            <person name="Hugenholtz P."/>
            <person name="Klenk H.P."/>
            <person name="Kyrpides N.C."/>
        </authorList>
    </citation>
    <scope>NUCLEOTIDE SEQUENCE [LARGE SCALE GENOMIC DNA]</scope>
    <source>
        <strain evidence="4">ATCC 23168 / DSM 4126 / NBRC 15989 / NCIMB 1408 / VKM B-1430 / H-43</strain>
    </source>
</reference>
<protein>
    <submittedName>
        <fullName evidence="3">Lipoprotein</fullName>
    </submittedName>
</protein>
<feature type="domain" description="PKD" evidence="2">
    <location>
        <begin position="45"/>
        <end position="84"/>
    </location>
</feature>
<keyword evidence="4" id="KW-1185">Reference proteome</keyword>
<dbReference type="Proteomes" id="UP000008720">
    <property type="component" value="Chromosome"/>
</dbReference>
<dbReference type="NCBIfam" id="TIGR04183">
    <property type="entry name" value="Por_Secre_tail"/>
    <property type="match status" value="1"/>
</dbReference>
<gene>
    <name evidence="3" type="ordered locus">Ftrac_0811</name>
</gene>
<keyword evidence="3" id="KW-0449">Lipoprotein</keyword>
<dbReference type="CDD" id="cd00146">
    <property type="entry name" value="PKD"/>
    <property type="match status" value="1"/>
</dbReference>
<accession>E4TSJ3</accession>
<evidence type="ECO:0000256" key="1">
    <source>
        <dbReference type="SAM" id="SignalP"/>
    </source>
</evidence>
<evidence type="ECO:0000259" key="2">
    <source>
        <dbReference type="PROSITE" id="PS50093"/>
    </source>
</evidence>
<dbReference type="RefSeq" id="WP_013452964.1">
    <property type="nucleotide sequence ID" value="NC_014759.1"/>
</dbReference>